<sequence>MAKELAERGITANTVAPGAIETDFLGGAVHYMPDLNMQFGHDCARSRGRTRRYRAEPARPRQRSLRRSGLLIVDIRMVTARQSGDLRCVPRRPPSRKSQTFMCENWLFNRGLQFLRRHCCSVLQCMARTRKPALAQLRKLGNWVLINEAPN</sequence>
<name>A0ABX2QP99_9HYPH</name>
<reference evidence="1 2" key="1">
    <citation type="submission" date="2020-06" db="EMBL/GenBank/DDBJ databases">
        <title>Rhizobium sp.nov. isolated from the tomato plant.</title>
        <authorList>
            <person name="Thin K.K."/>
            <person name="Zhang X."/>
            <person name="He S."/>
        </authorList>
    </citation>
    <scope>NUCLEOTIDE SEQUENCE [LARGE SCALE GENOMIC DNA]</scope>
    <source>
        <strain evidence="1 2">DBTS2</strain>
    </source>
</reference>
<accession>A0ABX2QP99</accession>
<gene>
    <name evidence="1" type="ORF">HV823_24415</name>
</gene>
<proteinExistence type="predicted"/>
<comment type="caution">
    <text evidence="1">The sequence shown here is derived from an EMBL/GenBank/DDBJ whole genome shotgun (WGS) entry which is preliminary data.</text>
</comment>
<organism evidence="1 2">
    <name type="scientific">Mycoplana rhizolycopersici</name>
    <dbReference type="NCBI Taxonomy" id="2746702"/>
    <lineage>
        <taxon>Bacteria</taxon>
        <taxon>Pseudomonadati</taxon>
        <taxon>Pseudomonadota</taxon>
        <taxon>Alphaproteobacteria</taxon>
        <taxon>Hyphomicrobiales</taxon>
        <taxon>Rhizobiaceae</taxon>
        <taxon>Mycoplana</taxon>
    </lineage>
</organism>
<evidence type="ECO:0000313" key="2">
    <source>
        <dbReference type="Proteomes" id="UP000659172"/>
    </source>
</evidence>
<dbReference type="Proteomes" id="UP000659172">
    <property type="component" value="Unassembled WGS sequence"/>
</dbReference>
<dbReference type="SUPFAM" id="SSF51735">
    <property type="entry name" value="NAD(P)-binding Rossmann-fold domains"/>
    <property type="match status" value="1"/>
</dbReference>
<protein>
    <submittedName>
        <fullName evidence="1">Uncharacterized protein</fullName>
    </submittedName>
</protein>
<dbReference type="Gene3D" id="3.40.50.720">
    <property type="entry name" value="NAD(P)-binding Rossmann-like Domain"/>
    <property type="match status" value="1"/>
</dbReference>
<evidence type="ECO:0000313" key="1">
    <source>
        <dbReference type="EMBL" id="NVP58383.1"/>
    </source>
</evidence>
<dbReference type="EMBL" id="JABXYK010000024">
    <property type="protein sequence ID" value="NVP58383.1"/>
    <property type="molecule type" value="Genomic_DNA"/>
</dbReference>
<keyword evidence="2" id="KW-1185">Reference proteome</keyword>
<dbReference type="InterPro" id="IPR036291">
    <property type="entry name" value="NAD(P)-bd_dom_sf"/>
</dbReference>